<organism evidence="1 2">
    <name type="scientific">Bradyrhizobium uaiense</name>
    <dbReference type="NCBI Taxonomy" id="2594946"/>
    <lineage>
        <taxon>Bacteria</taxon>
        <taxon>Pseudomonadati</taxon>
        <taxon>Pseudomonadota</taxon>
        <taxon>Alphaproteobacteria</taxon>
        <taxon>Hyphomicrobiales</taxon>
        <taxon>Nitrobacteraceae</taxon>
        <taxon>Bradyrhizobium</taxon>
    </lineage>
</organism>
<proteinExistence type="predicted"/>
<reference evidence="1 2" key="1">
    <citation type="journal article" date="2020" name="Arch. Microbiol.">
        <title>Bradyrhizobium uaiense sp. nov., a new highly efficient cowpea symbiont.</title>
        <authorList>
            <person name="Cabral Michel D."/>
            <person name="Azarias Guimaraes A."/>
            <person name="Martins da Costa E."/>
            <person name="Soares de Carvalho T."/>
            <person name="Balsanelli E."/>
            <person name="Willems A."/>
            <person name="Maltempi de Souza E."/>
            <person name="de Souza Moreira F.M."/>
        </authorList>
    </citation>
    <scope>NUCLEOTIDE SEQUENCE [LARGE SCALE GENOMIC DNA]</scope>
    <source>
        <strain evidence="1 2">UFLA 03-164</strain>
    </source>
</reference>
<comment type="caution">
    <text evidence="1">The sequence shown here is derived from an EMBL/GenBank/DDBJ whole genome shotgun (WGS) entry which is preliminary data.</text>
</comment>
<name>A0A6P1BIP8_9BRAD</name>
<protein>
    <submittedName>
        <fullName evidence="1">Uncharacterized protein</fullName>
    </submittedName>
</protein>
<dbReference type="AlphaFoldDB" id="A0A6P1BIP8"/>
<evidence type="ECO:0000313" key="1">
    <source>
        <dbReference type="EMBL" id="NEU98133.1"/>
    </source>
</evidence>
<sequence>MKKFDERTTANLDVVLDDVCRDLPNGGGDHETRKFIARRLLRAAHHGKKTLGALERVARKALQGFLEGRPA</sequence>
<dbReference type="EMBL" id="VKHP01000081">
    <property type="protein sequence ID" value="NEU98133.1"/>
    <property type="molecule type" value="Genomic_DNA"/>
</dbReference>
<gene>
    <name evidence="1" type="ORF">FNJ47_20450</name>
</gene>
<dbReference type="Proteomes" id="UP000468531">
    <property type="component" value="Unassembled WGS sequence"/>
</dbReference>
<accession>A0A6P1BIP8</accession>
<evidence type="ECO:0000313" key="2">
    <source>
        <dbReference type="Proteomes" id="UP000468531"/>
    </source>
</evidence>
<keyword evidence="2" id="KW-1185">Reference proteome</keyword>